<dbReference type="HOGENOM" id="CLU_2455078_0_0_1"/>
<dbReference type="Proteomes" id="UP000054477">
    <property type="component" value="Unassembled WGS sequence"/>
</dbReference>
<sequence>MEMPRTVILECSVSRESRECWDNDLRKHMAPVMQLDGLCDYAKGNTRVCNPRCPRGDLNLLEPDHPINEVILWSSTTIQDQGSSGNGKA</sequence>
<accession>A0A0C9WYQ3</accession>
<reference evidence="1 2" key="1">
    <citation type="submission" date="2014-04" db="EMBL/GenBank/DDBJ databases">
        <authorList>
            <consortium name="DOE Joint Genome Institute"/>
            <person name="Kuo A."/>
            <person name="Kohler A."/>
            <person name="Nagy L.G."/>
            <person name="Floudas D."/>
            <person name="Copeland A."/>
            <person name="Barry K.W."/>
            <person name="Cichocki N."/>
            <person name="Veneault-Fourrey C."/>
            <person name="LaButti K."/>
            <person name="Lindquist E.A."/>
            <person name="Lipzen A."/>
            <person name="Lundell T."/>
            <person name="Morin E."/>
            <person name="Murat C."/>
            <person name="Sun H."/>
            <person name="Tunlid A."/>
            <person name="Henrissat B."/>
            <person name="Grigoriev I.V."/>
            <person name="Hibbett D.S."/>
            <person name="Martin F."/>
            <person name="Nordberg H.P."/>
            <person name="Cantor M.N."/>
            <person name="Hua S.X."/>
        </authorList>
    </citation>
    <scope>NUCLEOTIDE SEQUENCE [LARGE SCALE GENOMIC DNA]</scope>
    <source>
        <strain evidence="1 2">LaAM-08-1</strain>
    </source>
</reference>
<name>A0A0C9WYQ3_9AGAR</name>
<reference evidence="2" key="2">
    <citation type="submission" date="2015-01" db="EMBL/GenBank/DDBJ databases">
        <title>Evolutionary Origins and Diversification of the Mycorrhizal Mutualists.</title>
        <authorList>
            <consortium name="DOE Joint Genome Institute"/>
            <consortium name="Mycorrhizal Genomics Consortium"/>
            <person name="Kohler A."/>
            <person name="Kuo A."/>
            <person name="Nagy L.G."/>
            <person name="Floudas D."/>
            <person name="Copeland A."/>
            <person name="Barry K.W."/>
            <person name="Cichocki N."/>
            <person name="Veneault-Fourrey C."/>
            <person name="LaButti K."/>
            <person name="Lindquist E.A."/>
            <person name="Lipzen A."/>
            <person name="Lundell T."/>
            <person name="Morin E."/>
            <person name="Murat C."/>
            <person name="Riley R."/>
            <person name="Ohm R."/>
            <person name="Sun H."/>
            <person name="Tunlid A."/>
            <person name="Henrissat B."/>
            <person name="Grigoriev I.V."/>
            <person name="Hibbett D.S."/>
            <person name="Martin F."/>
        </authorList>
    </citation>
    <scope>NUCLEOTIDE SEQUENCE [LARGE SCALE GENOMIC DNA]</scope>
    <source>
        <strain evidence="2">LaAM-08-1</strain>
    </source>
</reference>
<proteinExistence type="predicted"/>
<dbReference type="EMBL" id="KN838810">
    <property type="protein sequence ID" value="KIJ94093.1"/>
    <property type="molecule type" value="Genomic_DNA"/>
</dbReference>
<protein>
    <submittedName>
        <fullName evidence="1">Uncharacterized protein</fullName>
    </submittedName>
</protein>
<organism evidence="1 2">
    <name type="scientific">Laccaria amethystina LaAM-08-1</name>
    <dbReference type="NCBI Taxonomy" id="1095629"/>
    <lineage>
        <taxon>Eukaryota</taxon>
        <taxon>Fungi</taxon>
        <taxon>Dikarya</taxon>
        <taxon>Basidiomycota</taxon>
        <taxon>Agaricomycotina</taxon>
        <taxon>Agaricomycetes</taxon>
        <taxon>Agaricomycetidae</taxon>
        <taxon>Agaricales</taxon>
        <taxon>Agaricineae</taxon>
        <taxon>Hydnangiaceae</taxon>
        <taxon>Laccaria</taxon>
    </lineage>
</organism>
<gene>
    <name evidence="1" type="ORF">K443DRAFT_684041</name>
</gene>
<keyword evidence="2" id="KW-1185">Reference proteome</keyword>
<evidence type="ECO:0000313" key="1">
    <source>
        <dbReference type="EMBL" id="KIJ94093.1"/>
    </source>
</evidence>
<dbReference type="AlphaFoldDB" id="A0A0C9WYQ3"/>
<evidence type="ECO:0000313" key="2">
    <source>
        <dbReference type="Proteomes" id="UP000054477"/>
    </source>
</evidence>